<evidence type="ECO:0000256" key="6">
    <source>
        <dbReference type="PIRNR" id="PIRNR001123"/>
    </source>
</evidence>
<feature type="binding site" evidence="8">
    <location>
        <position position="69"/>
    </location>
    <ligand>
        <name>Zn(2+)</name>
        <dbReference type="ChEBI" id="CHEBI:29105"/>
        <label>1</label>
    </ligand>
</feature>
<dbReference type="GO" id="GO:0004177">
    <property type="term" value="F:aminopeptidase activity"/>
    <property type="evidence" value="ECO:0007669"/>
    <property type="project" value="UniProtKB-UniRule"/>
</dbReference>
<dbReference type="Proteomes" id="UP000234881">
    <property type="component" value="Unassembled WGS sequence"/>
</dbReference>
<evidence type="ECO:0000256" key="8">
    <source>
        <dbReference type="PIRSR" id="PIRSR001123-2"/>
    </source>
</evidence>
<evidence type="ECO:0000256" key="7">
    <source>
        <dbReference type="PIRSR" id="PIRSR001123-1"/>
    </source>
</evidence>
<protein>
    <submittedName>
        <fullName evidence="9">Endoglucanase</fullName>
    </submittedName>
</protein>
<accession>A0A2N5XVI9</accession>
<keyword evidence="10" id="KW-1185">Reference proteome</keyword>
<organism evidence="9 10">
    <name type="scientific">Cohaesibacter celericrescens</name>
    <dbReference type="NCBI Taxonomy" id="2067669"/>
    <lineage>
        <taxon>Bacteria</taxon>
        <taxon>Pseudomonadati</taxon>
        <taxon>Pseudomonadota</taxon>
        <taxon>Alphaproteobacteria</taxon>
        <taxon>Hyphomicrobiales</taxon>
        <taxon>Cohaesibacteraceae</taxon>
    </lineage>
</organism>
<keyword evidence="5" id="KW-0378">Hydrolase</keyword>
<dbReference type="GO" id="GO:0046872">
    <property type="term" value="F:metal ion binding"/>
    <property type="evidence" value="ECO:0007669"/>
    <property type="project" value="UniProtKB-UniRule"/>
</dbReference>
<feature type="binding site" evidence="8">
    <location>
        <position position="180"/>
    </location>
    <ligand>
        <name>Zn(2+)</name>
        <dbReference type="ChEBI" id="CHEBI:29105"/>
        <label>1</label>
    </ligand>
</feature>
<dbReference type="EMBL" id="PKUQ01000008">
    <property type="protein sequence ID" value="PLW78438.1"/>
    <property type="molecule type" value="Genomic_DNA"/>
</dbReference>
<evidence type="ECO:0000256" key="2">
    <source>
        <dbReference type="ARBA" id="ARBA00022438"/>
    </source>
</evidence>
<dbReference type="InterPro" id="IPR008007">
    <property type="entry name" value="Peptidase_M42"/>
</dbReference>
<reference evidence="9 10" key="1">
    <citation type="submission" date="2018-01" db="EMBL/GenBank/DDBJ databases">
        <title>The draft genome sequence of Cohaesibacter sp. H1304.</title>
        <authorList>
            <person name="Wang N.-N."/>
            <person name="Du Z.-J."/>
        </authorList>
    </citation>
    <scope>NUCLEOTIDE SEQUENCE [LARGE SCALE GENOMIC DNA]</scope>
    <source>
        <strain evidence="9 10">H1304</strain>
    </source>
</reference>
<dbReference type="PIRSF" id="PIRSF001123">
    <property type="entry name" value="PepA_GA"/>
    <property type="match status" value="1"/>
</dbReference>
<evidence type="ECO:0000256" key="3">
    <source>
        <dbReference type="ARBA" id="ARBA00022670"/>
    </source>
</evidence>
<name>A0A2N5XVI9_9HYPH</name>
<dbReference type="Gene3D" id="3.40.630.10">
    <property type="entry name" value="Zn peptidases"/>
    <property type="match status" value="1"/>
</dbReference>
<dbReference type="PANTHER" id="PTHR32481">
    <property type="entry name" value="AMINOPEPTIDASE"/>
    <property type="match status" value="1"/>
</dbReference>
<feature type="binding site" evidence="8">
    <location>
        <position position="325"/>
    </location>
    <ligand>
        <name>Zn(2+)</name>
        <dbReference type="ChEBI" id="CHEBI:29105"/>
        <label>2</label>
    </ligand>
</feature>
<feature type="active site" description="Proton acceptor" evidence="7">
    <location>
        <position position="214"/>
    </location>
</feature>
<dbReference type="SUPFAM" id="SSF53187">
    <property type="entry name" value="Zn-dependent exopeptidases"/>
    <property type="match status" value="1"/>
</dbReference>
<dbReference type="SUPFAM" id="SSF101821">
    <property type="entry name" value="Aminopeptidase/glucanase lid domain"/>
    <property type="match status" value="1"/>
</dbReference>
<dbReference type="Pfam" id="PF05343">
    <property type="entry name" value="Peptidase_M42"/>
    <property type="match status" value="1"/>
</dbReference>
<keyword evidence="3" id="KW-0645">Protease</keyword>
<comment type="similarity">
    <text evidence="1 6">Belongs to the peptidase M42 family.</text>
</comment>
<dbReference type="RefSeq" id="WP_101532689.1">
    <property type="nucleotide sequence ID" value="NZ_JBFHIU010000001.1"/>
</dbReference>
<dbReference type="InterPro" id="IPR023367">
    <property type="entry name" value="Peptidase_M42_dom2"/>
</dbReference>
<sequence length="350" mass="37942">MNIELLRRLCETPGVPGREHRVRSLIEAEIEGLFDEVYTDPMGSLICTRYPTKDQDVDNDPERVLLLCHMDEIGFLVSHISDKGFLHVDPVGGFDPRTLFARRVLVCTNDGDFKGVMNAGGKALHIASPEERKKIPEVTDFVVDLGMGAEAKEKIKIGDFIVMDEPLLDMGQKIVSKALDNRIACWLGIEILRQMINNGDKHACEITVAFTAQEEVGLRGARTASFGVSPDIAFGIDTTLACDTPGTPEKDTVTVQGKGFGLHIKDGSFIADIDLVEEIEALAAEKDIPAQRTILARGGQDGAAGQQAGSGAKAAGIVVGTRYIHTVTEMIDKTDLEAARDIMAAYLAKH</sequence>
<dbReference type="GO" id="GO:0006508">
    <property type="term" value="P:proteolysis"/>
    <property type="evidence" value="ECO:0007669"/>
    <property type="project" value="UniProtKB-KW"/>
</dbReference>
<comment type="caution">
    <text evidence="9">The sequence shown here is derived from an EMBL/GenBank/DDBJ whole genome shotgun (WGS) entry which is preliminary data.</text>
</comment>
<dbReference type="OrthoDB" id="9772053at2"/>
<feature type="binding site" evidence="8">
    <location>
        <position position="237"/>
    </location>
    <ligand>
        <name>Zn(2+)</name>
        <dbReference type="ChEBI" id="CHEBI:29105"/>
        <label>1</label>
    </ligand>
</feature>
<dbReference type="Gene3D" id="2.40.30.40">
    <property type="entry name" value="Peptidase M42, domain 2"/>
    <property type="match status" value="1"/>
</dbReference>
<gene>
    <name evidence="9" type="ORF">C0081_04935</name>
</gene>
<dbReference type="PANTHER" id="PTHR32481:SF7">
    <property type="entry name" value="AMINOPEPTIDASE YHFE-RELATED"/>
    <property type="match status" value="1"/>
</dbReference>
<proteinExistence type="inferred from homology"/>
<keyword evidence="4 8" id="KW-0479">Metal-binding</keyword>
<evidence type="ECO:0000313" key="9">
    <source>
        <dbReference type="EMBL" id="PLW78438.1"/>
    </source>
</evidence>
<evidence type="ECO:0000256" key="4">
    <source>
        <dbReference type="ARBA" id="ARBA00022723"/>
    </source>
</evidence>
<evidence type="ECO:0000256" key="5">
    <source>
        <dbReference type="ARBA" id="ARBA00022801"/>
    </source>
</evidence>
<evidence type="ECO:0000256" key="1">
    <source>
        <dbReference type="ARBA" id="ARBA00006272"/>
    </source>
</evidence>
<dbReference type="InterPro" id="IPR051464">
    <property type="entry name" value="Peptidase_M42_aminopept"/>
</dbReference>
<feature type="binding site" evidence="8">
    <location>
        <position position="180"/>
    </location>
    <ligand>
        <name>Zn(2+)</name>
        <dbReference type="ChEBI" id="CHEBI:29105"/>
        <label>2</label>
    </ligand>
</feature>
<evidence type="ECO:0000313" key="10">
    <source>
        <dbReference type="Proteomes" id="UP000234881"/>
    </source>
</evidence>
<comment type="cofactor">
    <cofactor evidence="8">
        <name>a divalent metal cation</name>
        <dbReference type="ChEBI" id="CHEBI:60240"/>
    </cofactor>
    <text evidence="8">Binds 2 divalent metal cations per subunit.</text>
</comment>
<keyword evidence="2" id="KW-0031">Aminopeptidase</keyword>
<feature type="binding site" evidence="8">
    <location>
        <position position="215"/>
    </location>
    <ligand>
        <name>Zn(2+)</name>
        <dbReference type="ChEBI" id="CHEBI:29105"/>
        <label>2</label>
    </ligand>
</feature>
<dbReference type="AlphaFoldDB" id="A0A2N5XVI9"/>